<evidence type="ECO:0000313" key="3">
    <source>
        <dbReference type="Proteomes" id="UP001596958"/>
    </source>
</evidence>
<feature type="transmembrane region" description="Helical" evidence="1">
    <location>
        <begin position="24"/>
        <end position="46"/>
    </location>
</feature>
<keyword evidence="3" id="KW-1185">Reference proteome</keyword>
<keyword evidence="1" id="KW-0812">Transmembrane</keyword>
<gene>
    <name evidence="2" type="ORF">ACFQZS_13990</name>
</gene>
<feature type="transmembrane region" description="Helical" evidence="1">
    <location>
        <begin position="58"/>
        <end position="76"/>
    </location>
</feature>
<keyword evidence="1" id="KW-1133">Transmembrane helix</keyword>
<name>A0ABW2YZH8_9SPHI</name>
<accession>A0ABW2YZH8</accession>
<comment type="caution">
    <text evidence="2">The sequence shown here is derived from an EMBL/GenBank/DDBJ whole genome shotgun (WGS) entry which is preliminary data.</text>
</comment>
<dbReference type="RefSeq" id="WP_377101253.1">
    <property type="nucleotide sequence ID" value="NZ_JBHTHU010000019.1"/>
</dbReference>
<dbReference type="EMBL" id="JBHTHU010000019">
    <property type="protein sequence ID" value="MFD0751258.1"/>
    <property type="molecule type" value="Genomic_DNA"/>
</dbReference>
<protein>
    <submittedName>
        <fullName evidence="2">Uncharacterized protein</fullName>
    </submittedName>
</protein>
<reference evidence="3" key="1">
    <citation type="journal article" date="2019" name="Int. J. Syst. Evol. Microbiol.">
        <title>The Global Catalogue of Microorganisms (GCM) 10K type strain sequencing project: providing services to taxonomists for standard genome sequencing and annotation.</title>
        <authorList>
            <consortium name="The Broad Institute Genomics Platform"/>
            <consortium name="The Broad Institute Genome Sequencing Center for Infectious Disease"/>
            <person name="Wu L."/>
            <person name="Ma J."/>
        </authorList>
    </citation>
    <scope>NUCLEOTIDE SEQUENCE [LARGE SCALE GENOMIC DNA]</scope>
    <source>
        <strain evidence="3">CCUG 63418</strain>
    </source>
</reference>
<organism evidence="2 3">
    <name type="scientific">Mucilaginibacter calamicampi</name>
    <dbReference type="NCBI Taxonomy" id="1302352"/>
    <lineage>
        <taxon>Bacteria</taxon>
        <taxon>Pseudomonadati</taxon>
        <taxon>Bacteroidota</taxon>
        <taxon>Sphingobacteriia</taxon>
        <taxon>Sphingobacteriales</taxon>
        <taxon>Sphingobacteriaceae</taxon>
        <taxon>Mucilaginibacter</taxon>
    </lineage>
</organism>
<evidence type="ECO:0000313" key="2">
    <source>
        <dbReference type="EMBL" id="MFD0751258.1"/>
    </source>
</evidence>
<proteinExistence type="predicted"/>
<keyword evidence="1" id="KW-0472">Membrane</keyword>
<feature type="transmembrane region" description="Helical" evidence="1">
    <location>
        <begin position="82"/>
        <end position="99"/>
    </location>
</feature>
<sequence length="111" mass="12759">MQEFFNIIKDWVVDLGDKHGVDPLLIFCLYLCSKVSLFTCLGWAINNMRLKKPFVTQLLFAGISFCVPYTYVMIVGRNIAPWVYAVIAFIFVFGVYSIWRKVTVKVDQPAP</sequence>
<evidence type="ECO:0000256" key="1">
    <source>
        <dbReference type="SAM" id="Phobius"/>
    </source>
</evidence>
<dbReference type="Proteomes" id="UP001596958">
    <property type="component" value="Unassembled WGS sequence"/>
</dbReference>